<organism evidence="1">
    <name type="scientific">viral metagenome</name>
    <dbReference type="NCBI Taxonomy" id="1070528"/>
    <lineage>
        <taxon>unclassified sequences</taxon>
        <taxon>metagenomes</taxon>
        <taxon>organismal metagenomes</taxon>
    </lineage>
</organism>
<dbReference type="EMBL" id="MN738809">
    <property type="protein sequence ID" value="QHS84503.1"/>
    <property type="molecule type" value="Genomic_DNA"/>
</dbReference>
<proteinExistence type="predicted"/>
<protein>
    <submittedName>
        <fullName evidence="1">Uncharacterized protein</fullName>
    </submittedName>
</protein>
<dbReference type="SUPFAM" id="SSF53474">
    <property type="entry name" value="alpha/beta-Hydrolases"/>
    <property type="match status" value="1"/>
</dbReference>
<sequence length="234" mass="27310">MIMIIGLLYSIAIILESKPCIVFFSGGSNLISPNIYSNFLTQFHGGYKLYKIPFTFNNYKSKKFSEKLINILDRKYDNIIFIGHSSGCTTAINKCNNKVNKLILLDPVKTPFYQSKKNLNYLEGILFLNAENSYKWSKIPPFLPFIPFLNIKPEELIINKNKILSIDIKNYGHSDILNNPWRNIMHYSRISLGNNKRSKKYINAYHKFLYEHINNFINKNSSISKNLQNDLYFI</sequence>
<dbReference type="Gene3D" id="3.40.50.1820">
    <property type="entry name" value="alpha/beta hydrolase"/>
    <property type="match status" value="1"/>
</dbReference>
<dbReference type="InterPro" id="IPR029058">
    <property type="entry name" value="AB_hydrolase_fold"/>
</dbReference>
<accession>A0A6C0AYF3</accession>
<reference evidence="1" key="1">
    <citation type="journal article" date="2020" name="Nature">
        <title>Giant virus diversity and host interactions through global metagenomics.</title>
        <authorList>
            <person name="Schulz F."/>
            <person name="Roux S."/>
            <person name="Paez-Espino D."/>
            <person name="Jungbluth S."/>
            <person name="Walsh D.A."/>
            <person name="Denef V.J."/>
            <person name="McMahon K.D."/>
            <person name="Konstantinidis K.T."/>
            <person name="Eloe-Fadrosh E.A."/>
            <person name="Kyrpides N.C."/>
            <person name="Woyke T."/>
        </authorList>
    </citation>
    <scope>NUCLEOTIDE SEQUENCE</scope>
    <source>
        <strain evidence="1">GVMAG-S-ERX556022-25</strain>
    </source>
</reference>
<dbReference type="AlphaFoldDB" id="A0A6C0AYF3"/>
<name>A0A6C0AYF3_9ZZZZ</name>
<evidence type="ECO:0000313" key="1">
    <source>
        <dbReference type="EMBL" id="QHS84503.1"/>
    </source>
</evidence>